<comment type="caution">
    <text evidence="9">The sequence shown here is derived from an EMBL/GenBank/DDBJ whole genome shotgun (WGS) entry which is preliminary data.</text>
</comment>
<dbReference type="Pfam" id="PF01757">
    <property type="entry name" value="Acyl_transf_3"/>
    <property type="match status" value="1"/>
</dbReference>
<keyword evidence="6 7" id="KW-0472">Membrane</keyword>
<organism evidence="9 10">
    <name type="scientific">Mediterraneibacter gnavus</name>
    <name type="common">Ruminococcus gnavus</name>
    <dbReference type="NCBI Taxonomy" id="33038"/>
    <lineage>
        <taxon>Bacteria</taxon>
        <taxon>Bacillati</taxon>
        <taxon>Bacillota</taxon>
        <taxon>Clostridia</taxon>
        <taxon>Lachnospirales</taxon>
        <taxon>Lachnospiraceae</taxon>
        <taxon>Mediterraneibacter</taxon>
    </lineage>
</organism>
<evidence type="ECO:0000256" key="6">
    <source>
        <dbReference type="ARBA" id="ARBA00023136"/>
    </source>
</evidence>
<feature type="transmembrane region" description="Helical" evidence="7">
    <location>
        <begin position="219"/>
        <end position="240"/>
    </location>
</feature>
<evidence type="ECO:0000256" key="4">
    <source>
        <dbReference type="ARBA" id="ARBA00022692"/>
    </source>
</evidence>
<dbReference type="GO" id="GO:0016413">
    <property type="term" value="F:O-acetyltransferase activity"/>
    <property type="evidence" value="ECO:0007669"/>
    <property type="project" value="TreeGrafter"/>
</dbReference>
<feature type="transmembrane region" description="Helical" evidence="7">
    <location>
        <begin position="166"/>
        <end position="186"/>
    </location>
</feature>
<feature type="transmembrane region" description="Helical" evidence="7">
    <location>
        <begin position="46"/>
        <end position="68"/>
    </location>
</feature>
<evidence type="ECO:0000256" key="2">
    <source>
        <dbReference type="ARBA" id="ARBA00007400"/>
    </source>
</evidence>
<feature type="transmembrane region" description="Helical" evidence="7">
    <location>
        <begin position="303"/>
        <end position="321"/>
    </location>
</feature>
<evidence type="ECO:0000256" key="1">
    <source>
        <dbReference type="ARBA" id="ARBA00004651"/>
    </source>
</evidence>
<reference evidence="9" key="1">
    <citation type="submission" date="2022-12" db="EMBL/GenBank/DDBJ databases">
        <title>Genome of R. gnavus strain RSHDN_123.</title>
        <authorList>
            <person name="Abdugheni R."/>
        </authorList>
    </citation>
    <scope>NUCLEOTIDE SEQUENCE</scope>
    <source>
        <strain evidence="9">RSHDN_123</strain>
    </source>
</reference>
<feature type="transmembrane region" description="Helical" evidence="7">
    <location>
        <begin position="138"/>
        <end position="159"/>
    </location>
</feature>
<name>A0A9X3HCB4_MEDGN</name>
<dbReference type="EMBL" id="JAPZED010000002">
    <property type="protein sequence ID" value="MCZ7692865.1"/>
    <property type="molecule type" value="Genomic_DNA"/>
</dbReference>
<evidence type="ECO:0000259" key="8">
    <source>
        <dbReference type="Pfam" id="PF01757"/>
    </source>
</evidence>
<dbReference type="PANTHER" id="PTHR40074">
    <property type="entry name" value="O-ACETYLTRANSFERASE WECH"/>
    <property type="match status" value="1"/>
</dbReference>
<protein>
    <submittedName>
        <fullName evidence="9">Acyltransferase</fullName>
    </submittedName>
</protein>
<keyword evidence="5 7" id="KW-1133">Transmembrane helix</keyword>
<evidence type="ECO:0000313" key="9">
    <source>
        <dbReference type="EMBL" id="MCZ7692865.1"/>
    </source>
</evidence>
<gene>
    <name evidence="9" type="ORF">O8D18_02240</name>
</gene>
<keyword evidence="3" id="KW-1003">Cell membrane</keyword>
<dbReference type="PANTHER" id="PTHR40074:SF2">
    <property type="entry name" value="O-ACETYLTRANSFERASE WECH"/>
    <property type="match status" value="1"/>
</dbReference>
<evidence type="ECO:0000313" key="10">
    <source>
        <dbReference type="Proteomes" id="UP001148455"/>
    </source>
</evidence>
<feature type="transmembrane region" description="Helical" evidence="7">
    <location>
        <begin position="12"/>
        <end position="34"/>
    </location>
</feature>
<sequence length="343" mass="40097">MMKEETFKNKILWYNFILCILVVCIHAQNMHIFIAPVTWINRSISFLVEQIACLAVPGFFMCSGYLFYRNLTWKKIPEKLKRRVVSLVIPFFIWNFLYYILHLTARKIPYLGQLFDTAVPFSLPEFINAVFFYKYNPVFWFMLYLILFSFLSPVIYGILKQKWIGLMVIFAVLILNFSAMLTPYLPINVNDVFSWSIYYLIGSYLGIHWKEAVSPKKPYIPALIFLMGSCISFIFAFVHVQTGWIYIYKICGAAFLWYLICMLPLPEARTWMKNTFLIYAVHQIMALFLNKVGNLAFGNSMYIGGFIFLMIPVIVTVFCHYTGNILSKYCPVIWKLISGGRQA</sequence>
<evidence type="ECO:0000256" key="7">
    <source>
        <dbReference type="SAM" id="Phobius"/>
    </source>
</evidence>
<dbReference type="RefSeq" id="WP_269762372.1">
    <property type="nucleotide sequence ID" value="NZ_JAPZEC010000002.1"/>
</dbReference>
<feature type="transmembrane region" description="Helical" evidence="7">
    <location>
        <begin position="246"/>
        <end position="265"/>
    </location>
</feature>
<dbReference type="InterPro" id="IPR002656">
    <property type="entry name" value="Acyl_transf_3_dom"/>
</dbReference>
<keyword evidence="4 7" id="KW-0812">Transmembrane</keyword>
<feature type="transmembrane region" description="Helical" evidence="7">
    <location>
        <begin position="192"/>
        <end position="207"/>
    </location>
</feature>
<proteinExistence type="inferred from homology"/>
<dbReference type="AlphaFoldDB" id="A0A9X3HCB4"/>
<dbReference type="GO" id="GO:0005886">
    <property type="term" value="C:plasma membrane"/>
    <property type="evidence" value="ECO:0007669"/>
    <property type="project" value="UniProtKB-SubCell"/>
</dbReference>
<evidence type="ECO:0000256" key="5">
    <source>
        <dbReference type="ARBA" id="ARBA00022989"/>
    </source>
</evidence>
<comment type="subcellular location">
    <subcellularLocation>
        <location evidence="1">Cell membrane</location>
        <topology evidence="1">Multi-pass membrane protein</topology>
    </subcellularLocation>
</comment>
<comment type="similarity">
    <text evidence="2">Belongs to the acyltransferase 3 family.</text>
</comment>
<accession>A0A9X3HCB4</accession>
<feature type="transmembrane region" description="Helical" evidence="7">
    <location>
        <begin position="277"/>
        <end position="297"/>
    </location>
</feature>
<dbReference type="Proteomes" id="UP001148455">
    <property type="component" value="Unassembled WGS sequence"/>
</dbReference>
<feature type="domain" description="Acyltransferase 3" evidence="8">
    <location>
        <begin position="16"/>
        <end position="318"/>
    </location>
</feature>
<feature type="transmembrane region" description="Helical" evidence="7">
    <location>
        <begin position="80"/>
        <end position="101"/>
    </location>
</feature>
<keyword evidence="9" id="KW-0012">Acyltransferase</keyword>
<dbReference type="GO" id="GO:0009246">
    <property type="term" value="P:enterobacterial common antigen biosynthetic process"/>
    <property type="evidence" value="ECO:0007669"/>
    <property type="project" value="TreeGrafter"/>
</dbReference>
<evidence type="ECO:0000256" key="3">
    <source>
        <dbReference type="ARBA" id="ARBA00022475"/>
    </source>
</evidence>
<keyword evidence="9" id="KW-0808">Transferase</keyword>